<name>A0A5B7GVI3_PORTR</name>
<dbReference type="AlphaFoldDB" id="A0A5B7GVI3"/>
<accession>A0A5B7GVI3</accession>
<sequence>MKVRRLMASLHYSTPAHKFLELYKITK</sequence>
<organism evidence="1 2">
    <name type="scientific">Portunus trituberculatus</name>
    <name type="common">Swimming crab</name>
    <name type="synonym">Neptunus trituberculatus</name>
    <dbReference type="NCBI Taxonomy" id="210409"/>
    <lineage>
        <taxon>Eukaryota</taxon>
        <taxon>Metazoa</taxon>
        <taxon>Ecdysozoa</taxon>
        <taxon>Arthropoda</taxon>
        <taxon>Crustacea</taxon>
        <taxon>Multicrustacea</taxon>
        <taxon>Malacostraca</taxon>
        <taxon>Eumalacostraca</taxon>
        <taxon>Eucarida</taxon>
        <taxon>Decapoda</taxon>
        <taxon>Pleocyemata</taxon>
        <taxon>Brachyura</taxon>
        <taxon>Eubrachyura</taxon>
        <taxon>Portunoidea</taxon>
        <taxon>Portunidae</taxon>
        <taxon>Portuninae</taxon>
        <taxon>Portunus</taxon>
    </lineage>
</organism>
<reference evidence="1 2" key="1">
    <citation type="submission" date="2019-05" db="EMBL/GenBank/DDBJ databases">
        <title>Another draft genome of Portunus trituberculatus and its Hox gene families provides insights of decapod evolution.</title>
        <authorList>
            <person name="Jeong J.-H."/>
            <person name="Song I."/>
            <person name="Kim S."/>
            <person name="Choi T."/>
            <person name="Kim D."/>
            <person name="Ryu S."/>
            <person name="Kim W."/>
        </authorList>
    </citation>
    <scope>NUCLEOTIDE SEQUENCE [LARGE SCALE GENOMIC DNA]</scope>
    <source>
        <tissue evidence="1">Muscle</tissue>
    </source>
</reference>
<gene>
    <name evidence="1" type="ORF">E2C01_054626</name>
</gene>
<protein>
    <submittedName>
        <fullName evidence="1">Uncharacterized protein</fullName>
    </submittedName>
</protein>
<comment type="caution">
    <text evidence="1">The sequence shown here is derived from an EMBL/GenBank/DDBJ whole genome shotgun (WGS) entry which is preliminary data.</text>
</comment>
<keyword evidence="2" id="KW-1185">Reference proteome</keyword>
<evidence type="ECO:0000313" key="2">
    <source>
        <dbReference type="Proteomes" id="UP000324222"/>
    </source>
</evidence>
<proteinExistence type="predicted"/>
<dbReference type="EMBL" id="VSRR010017670">
    <property type="protein sequence ID" value="MPC60574.1"/>
    <property type="molecule type" value="Genomic_DNA"/>
</dbReference>
<evidence type="ECO:0000313" key="1">
    <source>
        <dbReference type="EMBL" id="MPC60574.1"/>
    </source>
</evidence>
<dbReference type="Proteomes" id="UP000324222">
    <property type="component" value="Unassembled WGS sequence"/>
</dbReference>